<dbReference type="Gene3D" id="3.30.420.10">
    <property type="entry name" value="Ribonuclease H-like superfamily/Ribonuclease H"/>
    <property type="match status" value="1"/>
</dbReference>
<feature type="domain" description="Integrase catalytic" evidence="2">
    <location>
        <begin position="528"/>
        <end position="687"/>
    </location>
</feature>
<protein>
    <submittedName>
        <fullName evidence="4">Uncharacterized protein LOC129927166</fullName>
    </submittedName>
</protein>
<dbReference type="GO" id="GO:0003676">
    <property type="term" value="F:nucleic acid binding"/>
    <property type="evidence" value="ECO:0007669"/>
    <property type="project" value="InterPro"/>
</dbReference>
<dbReference type="InterPro" id="IPR041588">
    <property type="entry name" value="Integrase_H2C2"/>
</dbReference>
<dbReference type="InterPro" id="IPR038269">
    <property type="entry name" value="SCAN_sf"/>
</dbReference>
<dbReference type="Pfam" id="PF00665">
    <property type="entry name" value="rve"/>
    <property type="match status" value="1"/>
</dbReference>
<dbReference type="OrthoDB" id="10066679at2759"/>
<dbReference type="Proteomes" id="UP001165740">
    <property type="component" value="Chromosome 7"/>
</dbReference>
<dbReference type="PANTHER" id="PTHR37984">
    <property type="entry name" value="PROTEIN CBG26694"/>
    <property type="match status" value="1"/>
</dbReference>
<dbReference type="AlphaFoldDB" id="A0A9W3ASX5"/>
<dbReference type="InterPro" id="IPR036397">
    <property type="entry name" value="RNaseH_sf"/>
</dbReference>
<evidence type="ECO:0000313" key="3">
    <source>
        <dbReference type="Proteomes" id="UP001165740"/>
    </source>
</evidence>
<name>A0A9W3ASX5_BIOGL</name>
<dbReference type="Gene3D" id="1.10.340.70">
    <property type="match status" value="1"/>
</dbReference>
<organism evidence="3 4">
    <name type="scientific">Biomphalaria glabrata</name>
    <name type="common">Bloodfluke planorb</name>
    <name type="synonym">Freshwater snail</name>
    <dbReference type="NCBI Taxonomy" id="6526"/>
    <lineage>
        <taxon>Eukaryota</taxon>
        <taxon>Metazoa</taxon>
        <taxon>Spiralia</taxon>
        <taxon>Lophotrochozoa</taxon>
        <taxon>Mollusca</taxon>
        <taxon>Gastropoda</taxon>
        <taxon>Heterobranchia</taxon>
        <taxon>Euthyneura</taxon>
        <taxon>Panpulmonata</taxon>
        <taxon>Hygrophila</taxon>
        <taxon>Lymnaeoidea</taxon>
        <taxon>Planorbidae</taxon>
        <taxon>Biomphalaria</taxon>
    </lineage>
</organism>
<dbReference type="InterPro" id="IPR001584">
    <property type="entry name" value="Integrase_cat-core"/>
</dbReference>
<feature type="compositionally biased region" description="Polar residues" evidence="1">
    <location>
        <begin position="383"/>
        <end position="399"/>
    </location>
</feature>
<dbReference type="PANTHER" id="PTHR37984:SF15">
    <property type="entry name" value="INTEGRASE CATALYTIC DOMAIN-CONTAINING PROTEIN"/>
    <property type="match status" value="1"/>
</dbReference>
<dbReference type="FunFam" id="3.30.420.10:FF:000032">
    <property type="entry name" value="Retrovirus-related Pol polyprotein from transposon 297-like Protein"/>
    <property type="match status" value="1"/>
</dbReference>
<dbReference type="InterPro" id="IPR012337">
    <property type="entry name" value="RNaseH-like_sf"/>
</dbReference>
<dbReference type="OMA" id="TENCDMR"/>
<evidence type="ECO:0000313" key="4">
    <source>
        <dbReference type="RefSeq" id="XP_055890385.1"/>
    </source>
</evidence>
<gene>
    <name evidence="4" type="primary">LOC129927166</name>
</gene>
<dbReference type="Gene3D" id="1.10.4020.10">
    <property type="entry name" value="DNA breaking-rejoining enzymes"/>
    <property type="match status" value="1"/>
</dbReference>
<evidence type="ECO:0000256" key="1">
    <source>
        <dbReference type="SAM" id="MobiDB-lite"/>
    </source>
</evidence>
<dbReference type="GeneID" id="129927166"/>
<dbReference type="InterPro" id="IPR050951">
    <property type="entry name" value="Retrovirus_Pol_polyprotein"/>
</dbReference>
<keyword evidence="3" id="KW-1185">Reference proteome</keyword>
<evidence type="ECO:0000259" key="2">
    <source>
        <dbReference type="PROSITE" id="PS50994"/>
    </source>
</evidence>
<dbReference type="SUPFAM" id="SSF53098">
    <property type="entry name" value="Ribonuclease H-like"/>
    <property type="match status" value="1"/>
</dbReference>
<proteinExistence type="predicted"/>
<dbReference type="PROSITE" id="PS50994">
    <property type="entry name" value="INTEGRASE"/>
    <property type="match status" value="1"/>
</dbReference>
<accession>A0A9W3ASX5</accession>
<dbReference type="GO" id="GO:0015074">
    <property type="term" value="P:DNA integration"/>
    <property type="evidence" value="ECO:0007669"/>
    <property type="project" value="InterPro"/>
</dbReference>
<dbReference type="RefSeq" id="XP_055890385.1">
    <property type="nucleotide sequence ID" value="XM_056034410.1"/>
</dbReference>
<reference evidence="4" key="1">
    <citation type="submission" date="2025-08" db="UniProtKB">
        <authorList>
            <consortium name="RefSeq"/>
        </authorList>
    </citation>
    <scope>IDENTIFICATION</scope>
</reference>
<dbReference type="Pfam" id="PF17921">
    <property type="entry name" value="Integrase_H2C2"/>
    <property type="match status" value="1"/>
</dbReference>
<dbReference type="FunFam" id="1.10.340.70:FF:000001">
    <property type="entry name" value="Retrovirus-related Pol polyprotein from transposon gypsy-like Protein"/>
    <property type="match status" value="1"/>
</dbReference>
<sequence>MSPFDESQNECIDSYLLRFEDIATSCNLPQTEWARSLMGRLKGRAINICLQMRDEERKEYVAVKEALLRQFGSTSYEYRRRLKESTPLANDDPQIFVTNMSIYFDRWVDLSKVDHKYETLREHIIMDAVMEAYNNNVKTYVTEREPKTISSLIAQLRQYKAAHPMEVRGKDEDKSPTYTYKERRNQQKVRFQCQICGRTNHITDTCFYNRRNRVWNNRPRDRAFAAKHANKLQVYPGFVGEQMTNVLYDTGATAILVAKEYVNPQEYTGRRQDCVGYTGQVTTHLVARINIHTPFISGWHEALVLDNKPDNIGLIIGCIKGSKPCTVEELNKWKEKYIQKCSMVTTRAQKKAEEVLNTNDNIQVPYNNENENTETENCDMRSHNQVNNPNEISTESQDPLQIKTEQFVSEQKNDPDLIKLIESEAPPRRGLIKIGEDGAYVREIHLKAGKTQQLLVPKKYRETIFKLAHDTPFAGHMGVKRTLNRILNEFFWPRITQEVKAYIKSCHICQIHGAKGTYMQAPIQTTDLSEMPFEKITVDIIGPMPVISGRGHRYILTVVDMCTRFPEAIPLKRISSEDVGDALTAIFARTGYPRIILSDQGTQFKSNEFAQFCKTLNIKQQFAARFHPQTNGMCERLNSTLKTMLNKVAQDNPTDWDKLINPILFAYREVTHTTTGFSPFEMLYGSPVRGPLSLYRDFLVNRNIEHDVHTGYDLVIKTRQNIIKACETVQKQTNREKPELLRKLNQGRKLRTLQVGDNVMVLLPDRNNQLFIKWQGPFQVTKVISKVDYSINIRGRDKVFHINMLKLYMPRPFTLSTNANQDTQDSCRVMVIEPIEEADNV</sequence>
<feature type="region of interest" description="Disordered" evidence="1">
    <location>
        <begin position="363"/>
        <end position="399"/>
    </location>
</feature>